<dbReference type="AlphaFoldDB" id="A0A4Y2H9M3"/>
<sequence length="167" mass="18595">MPDKPRCDAVAAFHLTTGHDCLATHLHRLGISTEPFCPLYNSGEVMERNHLLRCGALQGLMEMSRYWEARALLGFLGGRLGLVGRCLLRGQRVPGPKPDSTKDLLCTEPVTFRTQLRGAKRPPAGVARRRGSHVKCLSRYLTAVQNCEVLLKLAHILLQNMMLIKPD</sequence>
<gene>
    <name evidence="1" type="ORF">AVEN_201305_1</name>
</gene>
<dbReference type="EMBL" id="BGPR01001794">
    <property type="protein sequence ID" value="GBM61989.1"/>
    <property type="molecule type" value="Genomic_DNA"/>
</dbReference>
<accession>A0A4Y2H9M3</accession>
<dbReference type="Proteomes" id="UP000499080">
    <property type="component" value="Unassembled WGS sequence"/>
</dbReference>
<protein>
    <submittedName>
        <fullName evidence="1">Uncharacterized protein</fullName>
    </submittedName>
</protein>
<reference evidence="1 2" key="1">
    <citation type="journal article" date="2019" name="Sci. Rep.">
        <title>Orb-weaving spider Araneus ventricosus genome elucidates the spidroin gene catalogue.</title>
        <authorList>
            <person name="Kono N."/>
            <person name="Nakamura H."/>
            <person name="Ohtoshi R."/>
            <person name="Moran D.A.P."/>
            <person name="Shinohara A."/>
            <person name="Yoshida Y."/>
            <person name="Fujiwara M."/>
            <person name="Mori M."/>
            <person name="Tomita M."/>
            <person name="Arakawa K."/>
        </authorList>
    </citation>
    <scope>NUCLEOTIDE SEQUENCE [LARGE SCALE GENOMIC DNA]</scope>
</reference>
<evidence type="ECO:0000313" key="2">
    <source>
        <dbReference type="Proteomes" id="UP000499080"/>
    </source>
</evidence>
<comment type="caution">
    <text evidence="1">The sequence shown here is derived from an EMBL/GenBank/DDBJ whole genome shotgun (WGS) entry which is preliminary data.</text>
</comment>
<name>A0A4Y2H9M3_ARAVE</name>
<keyword evidence="2" id="KW-1185">Reference proteome</keyword>
<evidence type="ECO:0000313" key="1">
    <source>
        <dbReference type="EMBL" id="GBM61989.1"/>
    </source>
</evidence>
<dbReference type="OrthoDB" id="3267074at2759"/>
<proteinExistence type="predicted"/>
<organism evidence="1 2">
    <name type="scientific">Araneus ventricosus</name>
    <name type="common">Orbweaver spider</name>
    <name type="synonym">Epeira ventricosa</name>
    <dbReference type="NCBI Taxonomy" id="182803"/>
    <lineage>
        <taxon>Eukaryota</taxon>
        <taxon>Metazoa</taxon>
        <taxon>Ecdysozoa</taxon>
        <taxon>Arthropoda</taxon>
        <taxon>Chelicerata</taxon>
        <taxon>Arachnida</taxon>
        <taxon>Araneae</taxon>
        <taxon>Araneomorphae</taxon>
        <taxon>Entelegynae</taxon>
        <taxon>Araneoidea</taxon>
        <taxon>Araneidae</taxon>
        <taxon>Araneus</taxon>
    </lineage>
</organism>